<dbReference type="AlphaFoldDB" id="A0A7U2F1C3"/>
<organism evidence="2 3">
    <name type="scientific">Phaeosphaeria nodorum (strain SN15 / ATCC MYA-4574 / FGSC 10173)</name>
    <name type="common">Glume blotch fungus</name>
    <name type="synonym">Parastagonospora nodorum</name>
    <dbReference type="NCBI Taxonomy" id="321614"/>
    <lineage>
        <taxon>Eukaryota</taxon>
        <taxon>Fungi</taxon>
        <taxon>Dikarya</taxon>
        <taxon>Ascomycota</taxon>
        <taxon>Pezizomycotina</taxon>
        <taxon>Dothideomycetes</taxon>
        <taxon>Pleosporomycetidae</taxon>
        <taxon>Pleosporales</taxon>
        <taxon>Pleosporineae</taxon>
        <taxon>Phaeosphaeriaceae</taxon>
        <taxon>Parastagonospora</taxon>
    </lineage>
</organism>
<name>A0A7U2F1C3_PHANO</name>
<dbReference type="PANTHER" id="PTHR10622:SF13">
    <property type="entry name" value="NACHT DOMAIN-CONTAINING PROTEIN"/>
    <property type="match status" value="1"/>
</dbReference>
<accession>A0A7U2F1C3</accession>
<evidence type="ECO:0000313" key="3">
    <source>
        <dbReference type="Proteomes" id="UP000663193"/>
    </source>
</evidence>
<dbReference type="EMBL" id="CP069028">
    <property type="protein sequence ID" value="QRC96666.1"/>
    <property type="molecule type" value="Genomic_DNA"/>
</dbReference>
<dbReference type="VEuPathDB" id="FungiDB:JI435_015680"/>
<dbReference type="InterPro" id="IPR028994">
    <property type="entry name" value="Integrin_alpha_N"/>
</dbReference>
<dbReference type="OrthoDB" id="674604at2759"/>
<keyword evidence="3" id="KW-1185">Reference proteome</keyword>
<dbReference type="Pfam" id="PF06985">
    <property type="entry name" value="HET"/>
    <property type="match status" value="1"/>
</dbReference>
<dbReference type="Gene3D" id="2.130.10.130">
    <property type="entry name" value="Integrin alpha, N-terminal"/>
    <property type="match status" value="1"/>
</dbReference>
<dbReference type="PANTHER" id="PTHR10622">
    <property type="entry name" value="HET DOMAIN-CONTAINING PROTEIN"/>
    <property type="match status" value="1"/>
</dbReference>
<dbReference type="RefSeq" id="XP_001792205.1">
    <property type="nucleotide sequence ID" value="XM_001792153.1"/>
</dbReference>
<feature type="domain" description="Heterokaryon incompatibility" evidence="1">
    <location>
        <begin position="25"/>
        <end position="116"/>
    </location>
</feature>
<gene>
    <name evidence="2" type="ORF">JI435_015680</name>
</gene>
<dbReference type="KEGG" id="pno:SNOG_01568"/>
<sequence length="571" mass="64504">MRLLQLQGDSGIQLVQSADNAIPPYAILSHTWGADEDEVTFKDLNKGTGTTKAGYRKLEFCRRQAASDHLDYFWVDTCCINKDSSTELSEAIVSMFRWYQNAAQCYVYLDDVSTDSKDGKTPQQSKWFTRGWTLQELLAPKSVKFFSREGHLLFTKSSKVLEIANITHIPAEALQQRGPLSRYSVEDRMSWAKERNTTRSEDVAYCLMGVFDIHMVPIYGEGKVKAIKRLQKAIREAEDESASPIENAKKWLESAKTDKNVQELFRKMFIENEGLGEQEDDVELQSDIFKTVLQAPTVLAETSEHVRLLMGNSKKEGPPDLIAVKRTATFNRSAVAHVLSGTSNYRDFNLIIATPARETMTTQMDFTLTDWDDDGSLDIVMIKKNYTGTNSTEVHITSGKSNYQHWMLEVGTILHETDETFTFAMGKRDANSRPDLFAIKKSRTTSRTTEVHILSGASHFKNFIIRTDTALHETDDTWDFLVTDWNGDGHQDLVAIKKSNSSDKCTSVHVLSGASMYKEFILRAETPLYRSYGMFEFAVADWTKNGKPDLVAVAKDTESNSTEVHVMTQQG</sequence>
<dbReference type="Proteomes" id="UP000663193">
    <property type="component" value="Chromosome 6"/>
</dbReference>
<evidence type="ECO:0000259" key="1">
    <source>
        <dbReference type="Pfam" id="PF06985"/>
    </source>
</evidence>
<evidence type="ECO:0000313" key="2">
    <source>
        <dbReference type="EMBL" id="QRC96666.1"/>
    </source>
</evidence>
<proteinExistence type="predicted"/>
<dbReference type="SUPFAM" id="SSF69318">
    <property type="entry name" value="Integrin alpha N-terminal domain"/>
    <property type="match status" value="1"/>
</dbReference>
<dbReference type="OMA" id="DSAKCYV"/>
<dbReference type="InterPro" id="IPR010730">
    <property type="entry name" value="HET"/>
</dbReference>
<reference evidence="3" key="1">
    <citation type="journal article" date="2021" name="BMC Genomics">
        <title>Chromosome-level genome assembly and manually-curated proteome of model necrotroph Parastagonospora nodorum Sn15 reveals a genome-wide trove of candidate effector homologs, and redundancy of virulence-related functions within an accessory chromosome.</title>
        <authorList>
            <person name="Bertazzoni S."/>
            <person name="Jones D.A.B."/>
            <person name="Phan H.T."/>
            <person name="Tan K.-C."/>
            <person name="Hane J.K."/>
        </authorList>
    </citation>
    <scope>NUCLEOTIDE SEQUENCE [LARGE SCALE GENOMIC DNA]</scope>
    <source>
        <strain evidence="3">SN15 / ATCC MYA-4574 / FGSC 10173)</strain>
    </source>
</reference>
<protein>
    <recommendedName>
        <fullName evidence="1">Heterokaryon incompatibility domain-containing protein</fullName>
    </recommendedName>
</protein>